<dbReference type="Proteomes" id="UP000681720">
    <property type="component" value="Unassembled WGS sequence"/>
</dbReference>
<gene>
    <name evidence="1" type="ORF">GIL414_LOCUS55300</name>
</gene>
<evidence type="ECO:0000313" key="2">
    <source>
        <dbReference type="Proteomes" id="UP000681720"/>
    </source>
</evidence>
<evidence type="ECO:0000313" key="1">
    <source>
        <dbReference type="EMBL" id="CAF4968880.1"/>
    </source>
</evidence>
<dbReference type="AlphaFoldDB" id="A0A8S3D0G0"/>
<reference evidence="1" key="1">
    <citation type="submission" date="2021-02" db="EMBL/GenBank/DDBJ databases">
        <authorList>
            <person name="Nowell W R."/>
        </authorList>
    </citation>
    <scope>NUCLEOTIDE SEQUENCE</scope>
</reference>
<dbReference type="EMBL" id="CAJOBJ010196028">
    <property type="protein sequence ID" value="CAF4968880.1"/>
    <property type="molecule type" value="Genomic_DNA"/>
</dbReference>
<dbReference type="Gene3D" id="1.25.10.10">
    <property type="entry name" value="Leucine-rich Repeat Variant"/>
    <property type="match status" value="1"/>
</dbReference>
<comment type="caution">
    <text evidence="1">The sequence shown here is derived from an EMBL/GenBank/DDBJ whole genome shotgun (WGS) entry which is preliminary data.</text>
</comment>
<name>A0A8S3D0G0_9BILA</name>
<accession>A0A8S3D0G0</accession>
<dbReference type="InterPro" id="IPR011989">
    <property type="entry name" value="ARM-like"/>
</dbReference>
<organism evidence="1 2">
    <name type="scientific">Rotaria magnacalcarata</name>
    <dbReference type="NCBI Taxonomy" id="392030"/>
    <lineage>
        <taxon>Eukaryota</taxon>
        <taxon>Metazoa</taxon>
        <taxon>Spiralia</taxon>
        <taxon>Gnathifera</taxon>
        <taxon>Rotifera</taxon>
        <taxon>Eurotatoria</taxon>
        <taxon>Bdelloidea</taxon>
        <taxon>Philodinida</taxon>
        <taxon>Philodinidae</taxon>
        <taxon>Rotaria</taxon>
    </lineage>
</organism>
<proteinExistence type="predicted"/>
<protein>
    <submittedName>
        <fullName evidence="1">Uncharacterized protein</fullName>
    </submittedName>
</protein>
<feature type="non-terminal residue" evidence="1">
    <location>
        <position position="52"/>
    </location>
</feature>
<feature type="non-terminal residue" evidence="1">
    <location>
        <position position="1"/>
    </location>
</feature>
<sequence>DDRAEHPWWKCKKWALHILLRTFERHGSPANLPKGQSHEKVEFANFFLKGYS</sequence>